<dbReference type="InterPro" id="IPR048792">
    <property type="entry name" value="CarD_C"/>
</dbReference>
<dbReference type="Gene3D" id="2.40.10.170">
    <property type="match status" value="1"/>
</dbReference>
<comment type="caution">
    <text evidence="2">The sequence shown here is derived from an EMBL/GenBank/DDBJ whole genome shotgun (WGS) entry which is preliminary data.</text>
</comment>
<feature type="domain" description="CarD-like/TRCF RNAP-interacting" evidence="1">
    <location>
        <begin position="6"/>
        <end position="116"/>
    </location>
</feature>
<protein>
    <submittedName>
        <fullName evidence="2">CarD family transcriptional regulator</fullName>
    </submittedName>
</protein>
<keyword evidence="3" id="KW-1185">Reference proteome</keyword>
<reference evidence="2 3" key="1">
    <citation type="submission" date="2018-07" db="EMBL/GenBank/DDBJ databases">
        <title>Genomic Encyclopedia of Type Strains, Phase III (KMG-III): the genomes of soil and plant-associated and newly described type strains.</title>
        <authorList>
            <person name="Whitman W."/>
        </authorList>
    </citation>
    <scope>NUCLEOTIDE SEQUENCE [LARGE SCALE GENOMIC DNA]</scope>
    <source>
        <strain evidence="2 3">CECT 8488</strain>
    </source>
</reference>
<evidence type="ECO:0000313" key="3">
    <source>
        <dbReference type="Proteomes" id="UP000256845"/>
    </source>
</evidence>
<dbReference type="SUPFAM" id="SSF141259">
    <property type="entry name" value="CarD-like"/>
    <property type="match status" value="1"/>
</dbReference>
<dbReference type="PANTHER" id="PTHR38447">
    <property type="entry name" value="TRANSCRIPTION FACTOR YDEB-RELATED"/>
    <property type="match status" value="1"/>
</dbReference>
<dbReference type="InterPro" id="IPR003711">
    <property type="entry name" value="CarD-like/TRCF_RID"/>
</dbReference>
<evidence type="ECO:0000259" key="1">
    <source>
        <dbReference type="SMART" id="SM01058"/>
    </source>
</evidence>
<gene>
    <name evidence="2" type="ORF">DFP90_103283</name>
</gene>
<dbReference type="InterPro" id="IPR042215">
    <property type="entry name" value="CarD-like_C"/>
</dbReference>
<dbReference type="EMBL" id="QRDW01000003">
    <property type="protein sequence ID" value="RED51481.1"/>
    <property type="molecule type" value="Genomic_DNA"/>
</dbReference>
<dbReference type="AlphaFoldDB" id="A0A3D9HQ98"/>
<accession>A0A3D9HQ98</accession>
<dbReference type="InterPro" id="IPR052531">
    <property type="entry name" value="CarD-like_regulator"/>
</dbReference>
<name>A0A3D9HQ98_9PROT</name>
<dbReference type="OrthoDB" id="9786074at2"/>
<organism evidence="2 3">
    <name type="scientific">Aestuariispira insulae</name>
    <dbReference type="NCBI Taxonomy" id="1461337"/>
    <lineage>
        <taxon>Bacteria</taxon>
        <taxon>Pseudomonadati</taxon>
        <taxon>Pseudomonadota</taxon>
        <taxon>Alphaproteobacteria</taxon>
        <taxon>Rhodospirillales</taxon>
        <taxon>Kiloniellaceae</taxon>
        <taxon>Aestuariispira</taxon>
    </lineage>
</organism>
<dbReference type="SMART" id="SM01058">
    <property type="entry name" value="CarD_TRCF"/>
    <property type="match status" value="1"/>
</dbReference>
<dbReference type="Proteomes" id="UP000256845">
    <property type="component" value="Unassembled WGS sequence"/>
</dbReference>
<dbReference type="Pfam" id="PF21095">
    <property type="entry name" value="CarD_C"/>
    <property type="match status" value="1"/>
</dbReference>
<dbReference type="PANTHER" id="PTHR38447:SF1">
    <property type="entry name" value="RNA POLYMERASE-BINDING TRANSCRIPTION FACTOR CARD"/>
    <property type="match status" value="1"/>
</dbReference>
<dbReference type="GO" id="GO:0009303">
    <property type="term" value="P:rRNA transcription"/>
    <property type="evidence" value="ECO:0007669"/>
    <property type="project" value="TreeGrafter"/>
</dbReference>
<evidence type="ECO:0000313" key="2">
    <source>
        <dbReference type="EMBL" id="RED51481.1"/>
    </source>
</evidence>
<dbReference type="RefSeq" id="WP_115936368.1">
    <property type="nucleotide sequence ID" value="NZ_QRDW01000003.1"/>
</dbReference>
<dbReference type="InterPro" id="IPR036101">
    <property type="entry name" value="CarD-like/TRCF_RID_sf"/>
</dbReference>
<dbReference type="Gene3D" id="1.20.58.1290">
    <property type="entry name" value="CarD-like, C-terminal domain"/>
    <property type="match status" value="1"/>
</dbReference>
<proteinExistence type="predicted"/>
<dbReference type="Pfam" id="PF02559">
    <property type="entry name" value="CarD_TRCF_RID"/>
    <property type="match status" value="1"/>
</dbReference>
<sequence>MSKKPAFSKGDHVVYPTHGVGKIQGIEEQEIAGEKLELIVIEFDKDRMVLRVPSAKAEQSGLRSLSSPDQMKEALKTLKGKSKVRRTMWSRRAQEYEAKINSGDPVAIAEVVRDLFRNANQPDQSYSERQLYQAALNRLAREFAAVEAIDEEDATVKLEDMLQKAAA</sequence>